<comment type="caution">
    <text evidence="1">The sequence shown here is derived from an EMBL/GenBank/DDBJ whole genome shotgun (WGS) entry which is preliminary data.</text>
</comment>
<name>A0AAD1XG55_EUPCR</name>
<evidence type="ECO:0000313" key="1">
    <source>
        <dbReference type="EMBL" id="CAI2370601.1"/>
    </source>
</evidence>
<organism evidence="1 2">
    <name type="scientific">Euplotes crassus</name>
    <dbReference type="NCBI Taxonomy" id="5936"/>
    <lineage>
        <taxon>Eukaryota</taxon>
        <taxon>Sar</taxon>
        <taxon>Alveolata</taxon>
        <taxon>Ciliophora</taxon>
        <taxon>Intramacronucleata</taxon>
        <taxon>Spirotrichea</taxon>
        <taxon>Hypotrichia</taxon>
        <taxon>Euplotida</taxon>
        <taxon>Euplotidae</taxon>
        <taxon>Moneuplotes</taxon>
    </lineage>
</organism>
<protein>
    <submittedName>
        <fullName evidence="1">Uncharacterized protein</fullName>
    </submittedName>
</protein>
<gene>
    <name evidence="1" type="ORF">ECRASSUSDP1_LOCUS11917</name>
</gene>
<dbReference type="AlphaFoldDB" id="A0AAD1XG55"/>
<accession>A0AAD1XG55</accession>
<dbReference type="EMBL" id="CAMPGE010011792">
    <property type="protein sequence ID" value="CAI2370601.1"/>
    <property type="molecule type" value="Genomic_DNA"/>
</dbReference>
<reference evidence="1" key="1">
    <citation type="submission" date="2023-07" db="EMBL/GenBank/DDBJ databases">
        <authorList>
            <consortium name="AG Swart"/>
            <person name="Singh M."/>
            <person name="Singh A."/>
            <person name="Seah K."/>
            <person name="Emmerich C."/>
        </authorList>
    </citation>
    <scope>NUCLEOTIDE SEQUENCE</scope>
    <source>
        <strain evidence="1">DP1</strain>
    </source>
</reference>
<dbReference type="Proteomes" id="UP001295684">
    <property type="component" value="Unassembled WGS sequence"/>
</dbReference>
<evidence type="ECO:0000313" key="2">
    <source>
        <dbReference type="Proteomes" id="UP001295684"/>
    </source>
</evidence>
<sequence length="191" mass="22024">MCPVSYIRDVFSRDKKISLALINSSIGYKSECGNVNSCSILSRALNKRVYPELKENPILKTYFQEYPENIYPERKFFYGVVGSLFPDKLKAIIKKAREHRSIIEASDENELIHFSPEFSDEIMKLLSHPTTPGRAVFLLKQKAKTTRKKRTAKEFMADFKPISSIRMATRRLPVPKEFSIDKLKAKAVIEM</sequence>
<proteinExistence type="predicted"/>
<keyword evidence="2" id="KW-1185">Reference proteome</keyword>